<dbReference type="PANTHER" id="PTHR18947">
    <property type="entry name" value="HOOK PROTEINS"/>
    <property type="match status" value="1"/>
</dbReference>
<dbReference type="InParanoid" id="A0A2T3B7N0"/>
<dbReference type="InterPro" id="IPR036872">
    <property type="entry name" value="CH_dom_sf"/>
</dbReference>
<gene>
    <name evidence="7" type="ORF">M430DRAFT_210651</name>
</gene>
<feature type="region of interest" description="Disordered" evidence="5">
    <location>
        <begin position="770"/>
        <end position="804"/>
    </location>
</feature>
<feature type="domain" description="HOOK N-terminal" evidence="6">
    <location>
        <begin position="13"/>
        <end position="153"/>
    </location>
</feature>
<evidence type="ECO:0000256" key="5">
    <source>
        <dbReference type="SAM" id="MobiDB-lite"/>
    </source>
</evidence>
<evidence type="ECO:0000256" key="3">
    <source>
        <dbReference type="ARBA" id="ARBA00023054"/>
    </source>
</evidence>
<dbReference type="GO" id="GO:0005815">
    <property type="term" value="C:microtubule organizing center"/>
    <property type="evidence" value="ECO:0007669"/>
    <property type="project" value="TreeGrafter"/>
</dbReference>
<dbReference type="RefSeq" id="XP_024722932.1">
    <property type="nucleotide sequence ID" value="XM_024864432.1"/>
</dbReference>
<proteinExistence type="predicted"/>
<evidence type="ECO:0000313" key="7">
    <source>
        <dbReference type="EMBL" id="PSS22886.1"/>
    </source>
</evidence>
<accession>A0A2T3B7N0</accession>
<dbReference type="OrthoDB" id="49395at2759"/>
<keyword evidence="2" id="KW-0963">Cytoplasm</keyword>
<dbReference type="GeneID" id="36572513"/>
<dbReference type="InterPro" id="IPR043936">
    <property type="entry name" value="HOOK_N"/>
</dbReference>
<dbReference type="CDD" id="cd22211">
    <property type="entry name" value="HkD_SF"/>
    <property type="match status" value="1"/>
</dbReference>
<keyword evidence="8" id="KW-1185">Reference proteome</keyword>
<protein>
    <recommendedName>
        <fullName evidence="6">HOOK N-terminal domain-containing protein</fullName>
    </recommendedName>
</protein>
<dbReference type="GO" id="GO:0005737">
    <property type="term" value="C:cytoplasm"/>
    <property type="evidence" value="ECO:0007669"/>
    <property type="project" value="UniProtKB-SubCell"/>
</dbReference>
<dbReference type="GO" id="GO:0030705">
    <property type="term" value="P:cytoskeleton-dependent intracellular transport"/>
    <property type="evidence" value="ECO:0007669"/>
    <property type="project" value="InterPro"/>
</dbReference>
<evidence type="ECO:0000256" key="1">
    <source>
        <dbReference type="ARBA" id="ARBA00004496"/>
    </source>
</evidence>
<dbReference type="GO" id="GO:0051959">
    <property type="term" value="F:dynein light intermediate chain binding"/>
    <property type="evidence" value="ECO:0007669"/>
    <property type="project" value="TreeGrafter"/>
</dbReference>
<organism evidence="7 8">
    <name type="scientific">Amorphotheca resinae ATCC 22711</name>
    <dbReference type="NCBI Taxonomy" id="857342"/>
    <lineage>
        <taxon>Eukaryota</taxon>
        <taxon>Fungi</taxon>
        <taxon>Dikarya</taxon>
        <taxon>Ascomycota</taxon>
        <taxon>Pezizomycotina</taxon>
        <taxon>Leotiomycetes</taxon>
        <taxon>Helotiales</taxon>
        <taxon>Amorphothecaceae</taxon>
        <taxon>Amorphotheca</taxon>
    </lineage>
</organism>
<dbReference type="Proteomes" id="UP000241818">
    <property type="component" value="Unassembled WGS sequence"/>
</dbReference>
<evidence type="ECO:0000259" key="6">
    <source>
        <dbReference type="Pfam" id="PF19047"/>
    </source>
</evidence>
<evidence type="ECO:0000256" key="4">
    <source>
        <dbReference type="SAM" id="Coils"/>
    </source>
</evidence>
<dbReference type="GO" id="GO:0031122">
    <property type="term" value="P:cytoplasmic microtubule organization"/>
    <property type="evidence" value="ECO:0007669"/>
    <property type="project" value="TreeGrafter"/>
</dbReference>
<feature type="coiled-coil region" evidence="4">
    <location>
        <begin position="209"/>
        <end position="389"/>
    </location>
</feature>
<evidence type="ECO:0000256" key="2">
    <source>
        <dbReference type="ARBA" id="ARBA00022490"/>
    </source>
</evidence>
<feature type="region of interest" description="Disordered" evidence="5">
    <location>
        <begin position="635"/>
        <end position="657"/>
    </location>
</feature>
<dbReference type="SUPFAM" id="SSF116907">
    <property type="entry name" value="Hook domain"/>
    <property type="match status" value="1"/>
</dbReference>
<comment type="subcellular location">
    <subcellularLocation>
        <location evidence="1">Cytoplasm</location>
    </subcellularLocation>
</comment>
<feature type="coiled-coil region" evidence="4">
    <location>
        <begin position="476"/>
        <end position="553"/>
    </location>
</feature>
<dbReference type="PANTHER" id="PTHR18947:SF28">
    <property type="entry name" value="GIRDIN, ISOFORM A"/>
    <property type="match status" value="1"/>
</dbReference>
<reference evidence="7 8" key="1">
    <citation type="journal article" date="2018" name="New Phytol.">
        <title>Comparative genomics and transcriptomics depict ericoid mycorrhizal fungi as versatile saprotrophs and plant mutualists.</title>
        <authorList>
            <person name="Martino E."/>
            <person name="Morin E."/>
            <person name="Grelet G.A."/>
            <person name="Kuo A."/>
            <person name="Kohler A."/>
            <person name="Daghino S."/>
            <person name="Barry K.W."/>
            <person name="Cichocki N."/>
            <person name="Clum A."/>
            <person name="Dockter R.B."/>
            <person name="Hainaut M."/>
            <person name="Kuo R.C."/>
            <person name="LaButti K."/>
            <person name="Lindahl B.D."/>
            <person name="Lindquist E.A."/>
            <person name="Lipzen A."/>
            <person name="Khouja H.R."/>
            <person name="Magnuson J."/>
            <person name="Murat C."/>
            <person name="Ohm R.A."/>
            <person name="Singer S.W."/>
            <person name="Spatafora J.W."/>
            <person name="Wang M."/>
            <person name="Veneault-Fourrey C."/>
            <person name="Henrissat B."/>
            <person name="Grigoriev I.V."/>
            <person name="Martin F.M."/>
            <person name="Perotto S."/>
        </authorList>
    </citation>
    <scope>NUCLEOTIDE SEQUENCE [LARGE SCALE GENOMIC DNA]</scope>
    <source>
        <strain evidence="7 8">ATCC 22711</strain>
    </source>
</reference>
<name>A0A2T3B7N0_AMORE</name>
<keyword evidence="3 4" id="KW-0175">Coiled coil</keyword>
<dbReference type="GO" id="GO:0008017">
    <property type="term" value="F:microtubule binding"/>
    <property type="evidence" value="ECO:0007669"/>
    <property type="project" value="TreeGrafter"/>
</dbReference>
<evidence type="ECO:0000313" key="8">
    <source>
        <dbReference type="Proteomes" id="UP000241818"/>
    </source>
</evidence>
<dbReference type="Gene3D" id="1.10.418.10">
    <property type="entry name" value="Calponin-like domain"/>
    <property type="match status" value="1"/>
</dbReference>
<sequence>MPTMPYTRGTETALLKWVNTFPLDSKVESLAELSDGLALGAMLEDIDSHYSINDLERHSSPSKWLSKKRCLEAVYRSLLRYIRNHTLDLNYLTLETTIDFDIIAEHDDVQETMKLLTIFLMAAVNGPTKEKYIGNIMNQLDESAQLQIMDLIQKLGKLEEVHASSNSTDSALPQKLTNDLQLAFEEEHATLLHEHEALKKKHADFITRFEHLQAKNDDLHDQNDRIEEQLRSLQESNSGDQAEYIKALRKQIEERDELIATHEQEAEASRITKEKQSRELASLRPTAQRLLELEDEVKVLKTENASLTKKANMVDHFQKKLELQSGIERENANLREKIDILQGNQKDFDKVYAENDALKTTIGEYKKRFQAYEAEVMTLTTQKATLQAEHRFSLERIEALTASKQHDEEFIRGLQEQINSGDQHQSSPKSPGRSGGLTLEEELEQSDDPTPNYLLEISRLKAENQLLKSNTAGTSNATLRIDLEESERIRKRLEENLQELTEQHALAQEQLQAVISTSSPEKDDAVLHTRKLYLEANRELSSTKSKLAELEAALSSRDRELLTTKADLAAVDRDEIEALDDLKATNQIITSSLQNDLMVLESKYKNIKTDYEQQKSHLVEALLAKDKLRQELAGMKEGRNSVGENDAPAAGAHTTDEQTNTELQTLKEVSNEAVPLNAQLSFESPALLHLPSHLCLDPYTSKSEQLDNIAQIDEAALLILEREAIGALQNSKTDDTQIAVHISLPMSPSKPSPVRKQIFRARKWTNDEWVNSTTVTDDTRSKPRNKKGSSKTYSNGSKWPRKAV</sequence>
<feature type="region of interest" description="Disordered" evidence="5">
    <location>
        <begin position="418"/>
        <end position="437"/>
    </location>
</feature>
<dbReference type="STRING" id="857342.A0A2T3B7N0"/>
<dbReference type="Pfam" id="PF19047">
    <property type="entry name" value="HOOK_N"/>
    <property type="match status" value="1"/>
</dbReference>
<dbReference type="AlphaFoldDB" id="A0A2T3B7N0"/>
<dbReference type="EMBL" id="KZ679008">
    <property type="protein sequence ID" value="PSS22886.1"/>
    <property type="molecule type" value="Genomic_DNA"/>
</dbReference>
<feature type="compositionally biased region" description="Polar residues" evidence="5">
    <location>
        <begin position="418"/>
        <end position="429"/>
    </location>
</feature>